<organism evidence="2 3">
    <name type="scientific">Onchocerca volvulus</name>
    <dbReference type="NCBI Taxonomy" id="6282"/>
    <lineage>
        <taxon>Eukaryota</taxon>
        <taxon>Metazoa</taxon>
        <taxon>Ecdysozoa</taxon>
        <taxon>Nematoda</taxon>
        <taxon>Chromadorea</taxon>
        <taxon>Rhabditida</taxon>
        <taxon>Spirurina</taxon>
        <taxon>Spiruromorpha</taxon>
        <taxon>Filarioidea</taxon>
        <taxon>Onchocercidae</taxon>
        <taxon>Onchocerca</taxon>
    </lineage>
</organism>
<dbReference type="AlphaFoldDB" id="A0A8R1TLV8"/>
<protein>
    <submittedName>
        <fullName evidence="2">Uncharacterized protein</fullName>
    </submittedName>
</protein>
<feature type="transmembrane region" description="Helical" evidence="1">
    <location>
        <begin position="199"/>
        <end position="216"/>
    </location>
</feature>
<name>A0A8R1TLV8_ONCVO</name>
<evidence type="ECO:0000256" key="1">
    <source>
        <dbReference type="SAM" id="Phobius"/>
    </source>
</evidence>
<evidence type="ECO:0000313" key="3">
    <source>
        <dbReference type="Proteomes" id="UP000024404"/>
    </source>
</evidence>
<sequence length="279" mass="32098">MCSSAKELLRSKWISKVLRIYLNDFKDIIIDSGLIIYQLAKTLIQSSITKIIQLPKNIVESSISEFQHFFDTGPVPNDFDYSILMINHFWDYIIIHAKCYGEDFASTFMGHEAFGLSERRFCTLVLSFIIGAGTHQLYLKWQQPLLPIPPYYSPLVIAFVVEFICPKVGQNRRKFLFYPIGSVTFLCIAYGIFYQQIDFIYLFSTIVAIGFTFANLQGLLGKHCHRSDYAIAHDHIALPINSMYNQLICAILFGTYMPDRAPHEAIPDTFEEQYTMIAH</sequence>
<evidence type="ECO:0000313" key="2">
    <source>
        <dbReference type="EnsemblMetazoa" id="OVOC11941.1"/>
    </source>
</evidence>
<dbReference type="EnsemblMetazoa" id="OVOC11941.1">
    <property type="protein sequence ID" value="OVOC11941.1"/>
    <property type="gene ID" value="WBGene00248750"/>
</dbReference>
<feature type="transmembrane region" description="Helical" evidence="1">
    <location>
        <begin position="175"/>
        <end position="193"/>
    </location>
</feature>
<keyword evidence="1" id="KW-0472">Membrane</keyword>
<keyword evidence="3" id="KW-1185">Reference proteome</keyword>
<keyword evidence="1" id="KW-0812">Transmembrane</keyword>
<reference evidence="3" key="1">
    <citation type="submission" date="2013-10" db="EMBL/GenBank/DDBJ databases">
        <title>Genome sequencing of Onchocerca volvulus.</title>
        <authorList>
            <person name="Cotton J."/>
            <person name="Tsai J."/>
            <person name="Stanley E."/>
            <person name="Tracey A."/>
            <person name="Holroyd N."/>
            <person name="Lustigman S."/>
            <person name="Berriman M."/>
        </authorList>
    </citation>
    <scope>NUCLEOTIDE SEQUENCE</scope>
</reference>
<reference evidence="2" key="2">
    <citation type="submission" date="2022-06" db="UniProtKB">
        <authorList>
            <consortium name="EnsemblMetazoa"/>
        </authorList>
    </citation>
    <scope>IDENTIFICATION</scope>
</reference>
<dbReference type="Proteomes" id="UP000024404">
    <property type="component" value="Unassembled WGS sequence"/>
</dbReference>
<keyword evidence="1" id="KW-1133">Transmembrane helix</keyword>
<proteinExistence type="predicted"/>
<accession>A0A8R1TLV8</accession>
<dbReference type="OMA" id="CYGEDFA"/>
<dbReference type="EMBL" id="CMVM020000016">
    <property type="status" value="NOT_ANNOTATED_CDS"/>
    <property type="molecule type" value="Genomic_DNA"/>
</dbReference>